<dbReference type="GO" id="GO:0004497">
    <property type="term" value="F:monooxygenase activity"/>
    <property type="evidence" value="ECO:0007669"/>
    <property type="project" value="UniProtKB-KW"/>
</dbReference>
<dbReference type="PROSITE" id="PS51725">
    <property type="entry name" value="ABM"/>
    <property type="match status" value="1"/>
</dbReference>
<keyword evidence="2" id="KW-0503">Monooxygenase</keyword>
<evidence type="ECO:0000313" key="2">
    <source>
        <dbReference type="EMBL" id="KIO74719.1"/>
    </source>
</evidence>
<dbReference type="RefSeq" id="WP_041886915.1">
    <property type="nucleotide sequence ID" value="NZ_CP157278.1"/>
</dbReference>
<reference evidence="2 3" key="1">
    <citation type="submission" date="2015-01" db="EMBL/GenBank/DDBJ databases">
        <title>Draft genome sequence of Pedobacter sp. NL19 isolated from sludge of an effluent treatment pond in an abandoned uranium mine.</title>
        <authorList>
            <person name="Santos T."/>
            <person name="Caetano T."/>
            <person name="Covas C."/>
            <person name="Cruz A."/>
            <person name="Mendo S."/>
        </authorList>
    </citation>
    <scope>NUCLEOTIDE SEQUENCE [LARGE SCALE GENOMIC DNA]</scope>
    <source>
        <strain evidence="2 3">NL19</strain>
    </source>
</reference>
<dbReference type="STRING" id="1503925.TH53_24905"/>
<dbReference type="PANTHER" id="PTHR34474">
    <property type="entry name" value="SIGNAL TRANSDUCTION PROTEIN TRAP"/>
    <property type="match status" value="1"/>
</dbReference>
<evidence type="ECO:0000259" key="1">
    <source>
        <dbReference type="PROSITE" id="PS51725"/>
    </source>
</evidence>
<dbReference type="AlphaFoldDB" id="A0A0D0FQH4"/>
<dbReference type="PANTHER" id="PTHR34474:SF2">
    <property type="entry name" value="SIGNAL TRANSDUCTION PROTEIN TRAP"/>
    <property type="match status" value="1"/>
</dbReference>
<name>A0A0D0FQH4_9SPHI</name>
<organism evidence="2 3">
    <name type="scientific">Pedobacter lusitanus</name>
    <dbReference type="NCBI Taxonomy" id="1503925"/>
    <lineage>
        <taxon>Bacteria</taxon>
        <taxon>Pseudomonadati</taxon>
        <taxon>Bacteroidota</taxon>
        <taxon>Sphingobacteriia</taxon>
        <taxon>Sphingobacteriales</taxon>
        <taxon>Sphingobacteriaceae</taxon>
        <taxon>Pedobacter</taxon>
    </lineage>
</organism>
<gene>
    <name evidence="2" type="ORF">TH53_24905</name>
</gene>
<dbReference type="InterPro" id="IPR007138">
    <property type="entry name" value="ABM_dom"/>
</dbReference>
<feature type="domain" description="ABM" evidence="1">
    <location>
        <begin position="2"/>
        <end position="93"/>
    </location>
</feature>
<dbReference type="Proteomes" id="UP000032049">
    <property type="component" value="Unassembled WGS sequence"/>
</dbReference>
<accession>A0A0D0FQH4</accession>
<keyword evidence="2" id="KW-0560">Oxidoreductase</keyword>
<dbReference type="SUPFAM" id="SSF54909">
    <property type="entry name" value="Dimeric alpha+beta barrel"/>
    <property type="match status" value="1"/>
</dbReference>
<dbReference type="Pfam" id="PF03992">
    <property type="entry name" value="ABM"/>
    <property type="match status" value="1"/>
</dbReference>
<dbReference type="EMBL" id="JXRA01000146">
    <property type="protein sequence ID" value="KIO74719.1"/>
    <property type="molecule type" value="Genomic_DNA"/>
</dbReference>
<dbReference type="OrthoDB" id="9798157at2"/>
<proteinExistence type="predicted"/>
<protein>
    <submittedName>
        <fullName evidence="2">Antibiotic biosynthesis monooxygenase</fullName>
    </submittedName>
</protein>
<dbReference type="InterPro" id="IPR011008">
    <property type="entry name" value="Dimeric_a/b-barrel"/>
</dbReference>
<comment type="caution">
    <text evidence="2">The sequence shown here is derived from an EMBL/GenBank/DDBJ whole genome shotgun (WGS) entry which is preliminary data.</text>
</comment>
<sequence length="96" mass="11498">MILEQVILNVIPGQTDEFELAFKQAQQIISGMPGYISHELQRCVESPDQYLLLVRWETLEDHTVGFRESDEYQEWKKLLHHFYHPFPKVEHYIQVL</sequence>
<dbReference type="Gene3D" id="3.30.70.100">
    <property type="match status" value="1"/>
</dbReference>
<dbReference type="InterPro" id="IPR050404">
    <property type="entry name" value="Heme-degrading_MO"/>
</dbReference>
<evidence type="ECO:0000313" key="3">
    <source>
        <dbReference type="Proteomes" id="UP000032049"/>
    </source>
</evidence>
<keyword evidence="3" id="KW-1185">Reference proteome</keyword>